<dbReference type="GO" id="GO:0000026">
    <property type="term" value="F:alpha-1,2-mannosyltransferase activity"/>
    <property type="evidence" value="ECO:0007669"/>
    <property type="project" value="TreeGrafter"/>
</dbReference>
<dbReference type="GO" id="GO:0005789">
    <property type="term" value="C:endoplasmic reticulum membrane"/>
    <property type="evidence" value="ECO:0007669"/>
    <property type="project" value="UniProtKB-SubCell"/>
</dbReference>
<dbReference type="EC" id="2.4.1.-" evidence="12"/>
<keyword evidence="6" id="KW-0808">Transferase</keyword>
<evidence type="ECO:0000256" key="12">
    <source>
        <dbReference type="RuleBase" id="RU363075"/>
    </source>
</evidence>
<proteinExistence type="inferred from homology"/>
<name>A0A4Q4TSJ8_9PEZI</name>
<accession>A0A4Q4TSJ8</accession>
<evidence type="ECO:0000256" key="8">
    <source>
        <dbReference type="ARBA" id="ARBA00022824"/>
    </source>
</evidence>
<keyword evidence="4" id="KW-0337">GPI-anchor biosynthesis</keyword>
<feature type="transmembrane region" description="Helical" evidence="12">
    <location>
        <begin position="382"/>
        <end position="402"/>
    </location>
</feature>
<comment type="caution">
    <text evidence="13">The sequence shown here is derived from an EMBL/GenBank/DDBJ whole genome shotgun (WGS) entry which is preliminary data.</text>
</comment>
<dbReference type="AlphaFoldDB" id="A0A4Q4TSJ8"/>
<comment type="pathway">
    <text evidence="2">Glycolipid biosynthesis; glycosylphosphatidylinositol-anchor biosynthesis.</text>
</comment>
<evidence type="ECO:0000256" key="1">
    <source>
        <dbReference type="ARBA" id="ARBA00004477"/>
    </source>
</evidence>
<reference evidence="13 14" key="1">
    <citation type="submission" date="2018-06" db="EMBL/GenBank/DDBJ databases">
        <title>Complete Genomes of Monosporascus.</title>
        <authorList>
            <person name="Robinson A.J."/>
            <person name="Natvig D.O."/>
        </authorList>
    </citation>
    <scope>NUCLEOTIDE SEQUENCE [LARGE SCALE GENOMIC DNA]</scope>
    <source>
        <strain evidence="13 14">CBS 110550</strain>
    </source>
</reference>
<keyword evidence="7 12" id="KW-0812">Transmembrane</keyword>
<dbReference type="UniPathway" id="UPA00196"/>
<comment type="similarity">
    <text evidence="3">Belongs to the glycosyltransferase 22 family. PIGB subfamily.</text>
</comment>
<evidence type="ECO:0000313" key="14">
    <source>
        <dbReference type="Proteomes" id="UP000293360"/>
    </source>
</evidence>
<dbReference type="PANTHER" id="PTHR22760:SF4">
    <property type="entry name" value="GPI MANNOSYLTRANSFERASE 3"/>
    <property type="match status" value="1"/>
</dbReference>
<dbReference type="InterPro" id="IPR005599">
    <property type="entry name" value="GPI_mannosylTrfase"/>
</dbReference>
<dbReference type="EMBL" id="QJNU01000038">
    <property type="protein sequence ID" value="RYP09414.1"/>
    <property type="molecule type" value="Genomic_DNA"/>
</dbReference>
<comment type="caution">
    <text evidence="12">Lacks conserved residue(s) required for the propagation of feature annotation.</text>
</comment>
<evidence type="ECO:0000256" key="6">
    <source>
        <dbReference type="ARBA" id="ARBA00022679"/>
    </source>
</evidence>
<evidence type="ECO:0000256" key="9">
    <source>
        <dbReference type="ARBA" id="ARBA00022989"/>
    </source>
</evidence>
<evidence type="ECO:0000256" key="10">
    <source>
        <dbReference type="ARBA" id="ARBA00023136"/>
    </source>
</evidence>
<keyword evidence="5 12" id="KW-0328">Glycosyltransferase</keyword>
<evidence type="ECO:0000256" key="11">
    <source>
        <dbReference type="ARBA" id="ARBA00024708"/>
    </source>
</evidence>
<comment type="function">
    <text evidence="11">Mannosyltransferase involved in glycosylphosphatidylinositol-anchor biosynthesis. Transfers the third mannose to Man2-GlcN-acyl-PI during GPI precursor assembly.</text>
</comment>
<dbReference type="Proteomes" id="UP000293360">
    <property type="component" value="Unassembled WGS sequence"/>
</dbReference>
<dbReference type="STRING" id="155417.A0A4Q4TSJ8"/>
<keyword evidence="9 12" id="KW-1133">Transmembrane helix</keyword>
<organism evidence="13 14">
    <name type="scientific">Monosporascus ibericus</name>
    <dbReference type="NCBI Taxonomy" id="155417"/>
    <lineage>
        <taxon>Eukaryota</taxon>
        <taxon>Fungi</taxon>
        <taxon>Dikarya</taxon>
        <taxon>Ascomycota</taxon>
        <taxon>Pezizomycotina</taxon>
        <taxon>Sordariomycetes</taxon>
        <taxon>Xylariomycetidae</taxon>
        <taxon>Xylariales</taxon>
        <taxon>Xylariales incertae sedis</taxon>
        <taxon>Monosporascus</taxon>
    </lineage>
</organism>
<dbReference type="OrthoDB" id="416834at2759"/>
<evidence type="ECO:0000256" key="4">
    <source>
        <dbReference type="ARBA" id="ARBA00022502"/>
    </source>
</evidence>
<comment type="subcellular location">
    <subcellularLocation>
        <location evidence="1 12">Endoplasmic reticulum membrane</location>
        <topology evidence="1 12">Multi-pass membrane protein</topology>
    </subcellularLocation>
</comment>
<sequence length="580" mass="64997">MSSSKKETENKAAVANGKQSSGVDLSALVAKQTRDTLAVIFAWRLINALCLRTFFQPDEYFQALEPAWQLVYGEGSGAWLTWEWVHGLRSSLHPAIFALGYFIVENALGPLTKAKARWLLAAPKVMQTGFAALGDWYTWRLAERLYGQNSTVAWSVLAMTLLNPWQWYTSTRTFSNCLEATLTSMALYYFPWKLLGVKGDASTESEHESKFSSGSPFRTKDEITRHDAIPSFALGLSLLADRQYYGDWTFPPFTWMRFNVVHDLAVFYGENDWHYYLSQGIPLLCTTITPFALKGLFKSNNLEAISAEPVIAGNAIKALSFAVITAISSLSFVSHKEVRFLTPLSPALHILAAPHVTSFFTTALETAGTCPPPALGWKRKPILLAGIVVNIVIGGYLSYFHAAAPISVMTYLRTEFEQIHPKHLAIPRPAKAAGDEIQSELFALFLTPCHATPWRSHLVYPALRARGLTCDPPINTPPESRMRKEYQDETSRFYADPVGFLRTLWPRDKPGEDMARYIVGFEGVGDALLEYFEGSGPGTRHGIHLKEVWSEWNGLFTDDERKSGRLVVWATGFYDDEMVY</sequence>
<dbReference type="GO" id="GO:0006506">
    <property type="term" value="P:GPI anchor biosynthetic process"/>
    <property type="evidence" value="ECO:0007669"/>
    <property type="project" value="UniProtKB-UniPathway"/>
</dbReference>
<evidence type="ECO:0000256" key="2">
    <source>
        <dbReference type="ARBA" id="ARBA00004687"/>
    </source>
</evidence>
<keyword evidence="14" id="KW-1185">Reference proteome</keyword>
<evidence type="ECO:0000256" key="3">
    <source>
        <dbReference type="ARBA" id="ARBA00006065"/>
    </source>
</evidence>
<dbReference type="PANTHER" id="PTHR22760">
    <property type="entry name" value="GLYCOSYLTRANSFERASE"/>
    <property type="match status" value="1"/>
</dbReference>
<protein>
    <recommendedName>
        <fullName evidence="12">Mannosyltransferase</fullName>
        <ecNumber evidence="12">2.4.1.-</ecNumber>
    </recommendedName>
</protein>
<evidence type="ECO:0000313" key="13">
    <source>
        <dbReference type="EMBL" id="RYP09414.1"/>
    </source>
</evidence>
<evidence type="ECO:0000256" key="7">
    <source>
        <dbReference type="ARBA" id="ARBA00022692"/>
    </source>
</evidence>
<keyword evidence="10 12" id="KW-0472">Membrane</keyword>
<keyword evidence="8 12" id="KW-0256">Endoplasmic reticulum</keyword>
<gene>
    <name evidence="13" type="ORF">DL764_001293</name>
</gene>
<evidence type="ECO:0000256" key="5">
    <source>
        <dbReference type="ARBA" id="ARBA00022676"/>
    </source>
</evidence>
<dbReference type="Pfam" id="PF03901">
    <property type="entry name" value="Glyco_transf_22"/>
    <property type="match status" value="2"/>
</dbReference>